<proteinExistence type="predicted"/>
<dbReference type="RefSeq" id="WP_211423500.1">
    <property type="nucleotide sequence ID" value="NZ_CP072643.1"/>
</dbReference>
<protein>
    <submittedName>
        <fullName evidence="2">Metallophosphatase domain-containing protein</fullName>
    </submittedName>
</protein>
<reference evidence="2 3" key="1">
    <citation type="submission" date="2021-03" db="EMBL/GenBank/DDBJ databases">
        <title>Genomic and phenotypic characterization of Chloracidobacterium isolates provides evidence for multiple species.</title>
        <authorList>
            <person name="Saini M.K."/>
            <person name="Costas A.M.G."/>
            <person name="Tank M."/>
            <person name="Bryant D.A."/>
        </authorList>
    </citation>
    <scope>NUCLEOTIDE SEQUENCE [LARGE SCALE GENOMIC DNA]</scope>
    <source>
        <strain evidence="2 3">N</strain>
    </source>
</reference>
<dbReference type="PANTHER" id="PTHR12905">
    <property type="entry name" value="METALLOPHOSPHOESTERASE"/>
    <property type="match status" value="1"/>
</dbReference>
<dbReference type="InterPro" id="IPR051693">
    <property type="entry name" value="UPF0046_metallophosphoest"/>
</dbReference>
<organism evidence="2 3">
    <name type="scientific">Chloracidobacterium sp. N</name>
    <dbReference type="NCBI Taxonomy" id="2821540"/>
    <lineage>
        <taxon>Bacteria</taxon>
        <taxon>Pseudomonadati</taxon>
        <taxon>Acidobacteriota</taxon>
        <taxon>Terriglobia</taxon>
        <taxon>Terriglobales</taxon>
        <taxon>Acidobacteriaceae</taxon>
        <taxon>Chloracidobacterium</taxon>
        <taxon>Chloracidobacterium aggregatum</taxon>
    </lineage>
</organism>
<accession>A0ABX8B6C9</accession>
<feature type="domain" description="Calcineurin-like phosphoesterase" evidence="1">
    <location>
        <begin position="4"/>
        <end position="174"/>
    </location>
</feature>
<name>A0ABX8B6C9_9BACT</name>
<dbReference type="Pfam" id="PF00149">
    <property type="entry name" value="Metallophos"/>
    <property type="match status" value="1"/>
</dbReference>
<dbReference type="SUPFAM" id="SSF56300">
    <property type="entry name" value="Metallo-dependent phosphatases"/>
    <property type="match status" value="1"/>
</dbReference>
<dbReference type="Gene3D" id="3.60.21.10">
    <property type="match status" value="1"/>
</dbReference>
<evidence type="ECO:0000313" key="3">
    <source>
        <dbReference type="Proteomes" id="UP000677668"/>
    </source>
</evidence>
<dbReference type="Proteomes" id="UP000677668">
    <property type="component" value="Chromosome 2"/>
</dbReference>
<dbReference type="PANTHER" id="PTHR12905:SF0">
    <property type="entry name" value="CALCINEURIN-LIKE PHOSPHOESTERASE DOMAIN-CONTAINING PROTEIN"/>
    <property type="match status" value="1"/>
</dbReference>
<dbReference type="InterPro" id="IPR004843">
    <property type="entry name" value="Calcineurin-like_PHP"/>
</dbReference>
<sequence length="209" mass="23646">MSVRIVVISDTHGNHDFHVPEGDILIHAGDFTRRGTMDELRLFDAFLRRQPHPHKFVVSGNHDHCAQENDGAADALLENAIHLVDASAVACGLKIYGSPWQPWFMNGAFNLWKKTALREKWDLIPEGIDILITHTPPYDILDRTQFGWRVGCDELRAAVERVAPRLHVFGHIHEAYGRLRKGTTEFVNAALCNLRYRVVNAPVVVDLEV</sequence>
<dbReference type="CDD" id="cd07379">
    <property type="entry name" value="MPP_239FB"/>
    <property type="match status" value="1"/>
</dbReference>
<evidence type="ECO:0000313" key="2">
    <source>
        <dbReference type="EMBL" id="QUV95265.1"/>
    </source>
</evidence>
<dbReference type="EMBL" id="CP072643">
    <property type="protein sequence ID" value="QUV95265.1"/>
    <property type="molecule type" value="Genomic_DNA"/>
</dbReference>
<keyword evidence="3" id="KW-1185">Reference proteome</keyword>
<dbReference type="InterPro" id="IPR029052">
    <property type="entry name" value="Metallo-depent_PP-like"/>
</dbReference>
<gene>
    <name evidence="2" type="ORF">J8C05_14720</name>
</gene>
<evidence type="ECO:0000259" key="1">
    <source>
        <dbReference type="Pfam" id="PF00149"/>
    </source>
</evidence>